<evidence type="ECO:0000313" key="1">
    <source>
        <dbReference type="EMBL" id="MBM6759916.1"/>
    </source>
</evidence>
<gene>
    <name evidence="1" type="ORF">H6A31_14825</name>
</gene>
<dbReference type="EMBL" id="JACJJW010000119">
    <property type="protein sequence ID" value="MBM6759916.1"/>
    <property type="molecule type" value="Genomic_DNA"/>
</dbReference>
<sequence>MTGGGTSIGTLDNSAPISIGNVNASRDYDIQAIMADIAAMQAQKRAQRGVPSG</sequence>
<name>A0ABS2EZ22_9BACE</name>
<evidence type="ECO:0000313" key="2">
    <source>
        <dbReference type="Proteomes" id="UP000703295"/>
    </source>
</evidence>
<dbReference type="Proteomes" id="UP000703295">
    <property type="component" value="Unassembled WGS sequence"/>
</dbReference>
<organism evidence="1 2">
    <name type="scientific">Bacteroides mediterraneensis</name>
    <dbReference type="NCBI Taxonomy" id="1841856"/>
    <lineage>
        <taxon>Bacteria</taxon>
        <taxon>Pseudomonadati</taxon>
        <taxon>Bacteroidota</taxon>
        <taxon>Bacteroidia</taxon>
        <taxon>Bacteroidales</taxon>
        <taxon>Bacteroidaceae</taxon>
        <taxon>Bacteroides</taxon>
    </lineage>
</organism>
<reference evidence="1 2" key="1">
    <citation type="journal article" date="2021" name="Sci. Rep.">
        <title>The distribution of antibiotic resistance genes in chicken gut microbiota commensals.</title>
        <authorList>
            <person name="Juricova H."/>
            <person name="Matiasovicova J."/>
            <person name="Kubasova T."/>
            <person name="Cejkova D."/>
            <person name="Rychlik I."/>
        </authorList>
    </citation>
    <scope>NUCLEOTIDE SEQUENCE [LARGE SCALE GENOMIC DNA]</scope>
    <source>
        <strain evidence="1 2">An801</strain>
    </source>
</reference>
<accession>A0ABS2EZ22</accession>
<keyword evidence="2" id="KW-1185">Reference proteome</keyword>
<protein>
    <submittedName>
        <fullName evidence="1">Uncharacterized protein</fullName>
    </submittedName>
</protein>
<comment type="caution">
    <text evidence="1">The sequence shown here is derived from an EMBL/GenBank/DDBJ whole genome shotgun (WGS) entry which is preliminary data.</text>
</comment>
<proteinExistence type="predicted"/>
<feature type="non-terminal residue" evidence="1">
    <location>
        <position position="1"/>
    </location>
</feature>